<evidence type="ECO:0000256" key="2">
    <source>
        <dbReference type="ARBA" id="ARBA00005801"/>
    </source>
</evidence>
<evidence type="ECO:0000256" key="7">
    <source>
        <dbReference type="SAM" id="Phobius"/>
    </source>
</evidence>
<keyword evidence="11" id="KW-1185">Reference proteome</keyword>
<feature type="transmembrane region" description="Helical" evidence="7">
    <location>
        <begin position="118"/>
        <end position="137"/>
    </location>
</feature>
<dbReference type="Proteomes" id="UP000095658">
    <property type="component" value="Unassembled WGS sequence"/>
</dbReference>
<reference evidence="10 11" key="1">
    <citation type="submission" date="2016-06" db="EMBL/GenBank/DDBJ databases">
        <title>Domibacillus iocasae genome sequencing.</title>
        <authorList>
            <person name="Verma A."/>
            <person name="Pal Y."/>
            <person name="Ojha A.K."/>
            <person name="Krishnamurthi S."/>
        </authorList>
    </citation>
    <scope>NUCLEOTIDE SEQUENCE [LARGE SCALE GENOMIC DNA]</scope>
    <source>
        <strain evidence="10 11">DSM 29979</strain>
    </source>
</reference>
<evidence type="ECO:0000256" key="5">
    <source>
        <dbReference type="ARBA" id="ARBA00022989"/>
    </source>
</evidence>
<proteinExistence type="inferred from homology"/>
<feature type="transmembrane region" description="Helical" evidence="7">
    <location>
        <begin position="87"/>
        <end position="111"/>
    </location>
</feature>
<name>A0A1E7DNM5_9BACI</name>
<dbReference type="InterPro" id="IPR010627">
    <property type="entry name" value="Prepilin_pept_A24_N"/>
</dbReference>
<evidence type="ECO:0000313" key="10">
    <source>
        <dbReference type="EMBL" id="OES44649.1"/>
    </source>
</evidence>
<feature type="transmembrane region" description="Helical" evidence="7">
    <location>
        <begin position="220"/>
        <end position="243"/>
    </location>
</feature>
<keyword evidence="6 7" id="KW-0472">Membrane</keyword>
<accession>A0A1E7DNM5</accession>
<protein>
    <submittedName>
        <fullName evidence="10">Prepilin peptidase</fullName>
    </submittedName>
</protein>
<gene>
    <name evidence="10" type="ORF">BA724_08040</name>
</gene>
<feature type="domain" description="Prepilin peptidase A24 N-terminal" evidence="9">
    <location>
        <begin position="7"/>
        <end position="88"/>
    </location>
</feature>
<dbReference type="Pfam" id="PF06750">
    <property type="entry name" value="A24_N_bact"/>
    <property type="match status" value="1"/>
</dbReference>
<evidence type="ECO:0000256" key="1">
    <source>
        <dbReference type="ARBA" id="ARBA00004651"/>
    </source>
</evidence>
<comment type="subcellular location">
    <subcellularLocation>
        <location evidence="1">Cell membrane</location>
        <topology evidence="1">Multi-pass membrane protein</topology>
    </subcellularLocation>
</comment>
<evidence type="ECO:0000256" key="3">
    <source>
        <dbReference type="ARBA" id="ARBA00022475"/>
    </source>
</evidence>
<feature type="transmembrane region" description="Helical" evidence="7">
    <location>
        <begin position="175"/>
        <end position="208"/>
    </location>
</feature>
<dbReference type="GO" id="GO:0005886">
    <property type="term" value="C:plasma membrane"/>
    <property type="evidence" value="ECO:0007669"/>
    <property type="project" value="UniProtKB-SubCell"/>
</dbReference>
<sequence>MCIIIFLYGLILGSFYNVVGLRVPAGKSIVAPRSTCSLCGHQLTARDLVPVFSYILLRGKCRKCGVDISPLYPVTELLTALFFLYSYVLYGWTWTFAAAVLLVSMMMILVVSDLAYMLIPDKILLFFAVLFLILRLIDPLQPWWNSIIGAAAGFFLLLAVAIVSKGGMGGGDIKLFGLLGFVFGTKLVLLTFFLSCLFGAMVGLFLLFFGIVKKGKPMPFGPFIAMGAFAAFFHGADLIGWYVQFFK</sequence>
<evidence type="ECO:0000313" key="11">
    <source>
        <dbReference type="Proteomes" id="UP000095658"/>
    </source>
</evidence>
<dbReference type="OrthoDB" id="9789291at2"/>
<dbReference type="Gene3D" id="1.20.120.1220">
    <property type="match status" value="1"/>
</dbReference>
<dbReference type="Pfam" id="PF01478">
    <property type="entry name" value="Peptidase_A24"/>
    <property type="match status" value="1"/>
</dbReference>
<keyword evidence="4 7" id="KW-0812">Transmembrane</keyword>
<keyword evidence="3" id="KW-1003">Cell membrane</keyword>
<dbReference type="PANTHER" id="PTHR30487">
    <property type="entry name" value="TYPE 4 PREPILIN-LIKE PROTEINS LEADER PEPTIDE-PROCESSING ENZYME"/>
    <property type="match status" value="1"/>
</dbReference>
<evidence type="ECO:0000256" key="6">
    <source>
        <dbReference type="ARBA" id="ARBA00023136"/>
    </source>
</evidence>
<dbReference type="GO" id="GO:0006465">
    <property type="term" value="P:signal peptide processing"/>
    <property type="evidence" value="ECO:0007669"/>
    <property type="project" value="TreeGrafter"/>
</dbReference>
<feature type="domain" description="Prepilin type IV endopeptidase peptidase" evidence="8">
    <location>
        <begin position="101"/>
        <end position="204"/>
    </location>
</feature>
<evidence type="ECO:0000256" key="4">
    <source>
        <dbReference type="ARBA" id="ARBA00022692"/>
    </source>
</evidence>
<dbReference type="InterPro" id="IPR000045">
    <property type="entry name" value="Prepilin_IV_endopep_pep"/>
</dbReference>
<evidence type="ECO:0000259" key="8">
    <source>
        <dbReference type="Pfam" id="PF01478"/>
    </source>
</evidence>
<dbReference type="GO" id="GO:0004190">
    <property type="term" value="F:aspartic-type endopeptidase activity"/>
    <property type="evidence" value="ECO:0007669"/>
    <property type="project" value="InterPro"/>
</dbReference>
<dbReference type="InterPro" id="IPR050882">
    <property type="entry name" value="Prepilin_peptidase/N-MTase"/>
</dbReference>
<evidence type="ECO:0000259" key="9">
    <source>
        <dbReference type="Pfam" id="PF06750"/>
    </source>
</evidence>
<keyword evidence="5 7" id="KW-1133">Transmembrane helix</keyword>
<feature type="transmembrane region" description="Helical" evidence="7">
    <location>
        <begin position="143"/>
        <end position="163"/>
    </location>
</feature>
<dbReference type="PANTHER" id="PTHR30487:SF0">
    <property type="entry name" value="PREPILIN LEADER PEPTIDASE_N-METHYLTRANSFERASE-RELATED"/>
    <property type="match status" value="1"/>
</dbReference>
<dbReference type="AlphaFoldDB" id="A0A1E7DNM5"/>
<organism evidence="10 11">
    <name type="scientific">Domibacillus iocasae</name>
    <dbReference type="NCBI Taxonomy" id="1714016"/>
    <lineage>
        <taxon>Bacteria</taxon>
        <taxon>Bacillati</taxon>
        <taxon>Bacillota</taxon>
        <taxon>Bacilli</taxon>
        <taxon>Bacillales</taxon>
        <taxon>Bacillaceae</taxon>
        <taxon>Domibacillus</taxon>
    </lineage>
</organism>
<comment type="caution">
    <text evidence="10">The sequence shown here is derived from an EMBL/GenBank/DDBJ whole genome shotgun (WGS) entry which is preliminary data.</text>
</comment>
<dbReference type="STRING" id="1714016.BA724_08040"/>
<dbReference type="EMBL" id="MAMP01000022">
    <property type="protein sequence ID" value="OES44649.1"/>
    <property type="molecule type" value="Genomic_DNA"/>
</dbReference>
<comment type="similarity">
    <text evidence="2">Belongs to the peptidase A24 family.</text>
</comment>